<sequence>MSGKREVLLGWRNSSPQAALAFFAPEPLSKTDEVGLSTLFPEFAQDGALANRVFVVRSPFNMRIRLGRGQNGQAGFRLIDEPGSMSVNAFRGLVSPIAPTAQRDPDVPACQLAMNLVMISDEPCSLQLMPPFLSPDFRNWPGSLVCGRFPLRAWPRPLNAVLEWHDKQRDWVLKRGEPLAYLMAIYDDPSVSPRIVEASLTPALKRQLSRVDDVSSYGRNVGPMFAEAERSRPGKILVPKLTAKIVRDGPEAKAS</sequence>
<comment type="caution">
    <text evidence="1">The sequence shown here is derived from an EMBL/GenBank/DDBJ whole genome shotgun (WGS) entry which is preliminary data.</text>
</comment>
<protein>
    <submittedName>
        <fullName evidence="1">Uncharacterized protein</fullName>
    </submittedName>
</protein>
<organism evidence="1 2">
    <name type="scientific">Pseudohalocynthiibacter aestuariivivens</name>
    <dbReference type="NCBI Taxonomy" id="1591409"/>
    <lineage>
        <taxon>Bacteria</taxon>
        <taxon>Pseudomonadati</taxon>
        <taxon>Pseudomonadota</taxon>
        <taxon>Alphaproteobacteria</taxon>
        <taxon>Rhodobacterales</taxon>
        <taxon>Paracoccaceae</taxon>
        <taxon>Pseudohalocynthiibacter</taxon>
    </lineage>
</organism>
<dbReference type="RefSeq" id="WP_213889518.1">
    <property type="nucleotide sequence ID" value="NZ_JAGFNU010000007.1"/>
</dbReference>
<gene>
    <name evidence="1" type="ORF">ACFFUT_17965</name>
</gene>
<accession>A0ABV5JJP7</accession>
<proteinExistence type="predicted"/>
<name>A0ABV5JJP7_9RHOB</name>
<dbReference type="EMBL" id="JBHMEA010000051">
    <property type="protein sequence ID" value="MFB9233683.1"/>
    <property type="molecule type" value="Genomic_DNA"/>
</dbReference>
<evidence type="ECO:0000313" key="1">
    <source>
        <dbReference type="EMBL" id="MFB9233683.1"/>
    </source>
</evidence>
<reference evidence="1 2" key="1">
    <citation type="submission" date="2024-09" db="EMBL/GenBank/DDBJ databases">
        <authorList>
            <person name="Sun Q."/>
            <person name="Mori K."/>
        </authorList>
    </citation>
    <scope>NUCLEOTIDE SEQUENCE [LARGE SCALE GENOMIC DNA]</scope>
    <source>
        <strain evidence="1 2">CECT 8726</strain>
    </source>
</reference>
<keyword evidence="2" id="KW-1185">Reference proteome</keyword>
<evidence type="ECO:0000313" key="2">
    <source>
        <dbReference type="Proteomes" id="UP001589683"/>
    </source>
</evidence>
<dbReference type="Proteomes" id="UP001589683">
    <property type="component" value="Unassembled WGS sequence"/>
</dbReference>